<feature type="active site" description="Cysteine persulfide intermediate; for sulfurtransferase activity" evidence="11">
    <location>
        <position position="420"/>
    </location>
</feature>
<evidence type="ECO:0000256" key="2">
    <source>
        <dbReference type="ARBA" id="ARBA00022490"/>
    </source>
</evidence>
<dbReference type="GO" id="GO:0005829">
    <property type="term" value="C:cytosol"/>
    <property type="evidence" value="ECO:0007669"/>
    <property type="project" value="UniProtKB-SubCell"/>
</dbReference>
<dbReference type="GO" id="GO:0032447">
    <property type="term" value="P:protein urmylation"/>
    <property type="evidence" value="ECO:0007669"/>
    <property type="project" value="TreeGrafter"/>
</dbReference>
<evidence type="ECO:0000256" key="4">
    <source>
        <dbReference type="ARBA" id="ARBA00022694"/>
    </source>
</evidence>
<dbReference type="PROSITE" id="PS50206">
    <property type="entry name" value="RHODANESE_3"/>
    <property type="match status" value="1"/>
</dbReference>
<dbReference type="EC" id="2.7.7.-" evidence="11"/>
<dbReference type="GO" id="GO:0004792">
    <property type="term" value="F:thiosulfate-cyanide sulfurtransferase activity"/>
    <property type="evidence" value="ECO:0007669"/>
    <property type="project" value="TreeGrafter"/>
</dbReference>
<dbReference type="InterPro" id="IPR028885">
    <property type="entry name" value="MOCS3/Uba4"/>
</dbReference>
<name>A0A6S7G5B0_PARCT</name>
<dbReference type="GO" id="GO:0042292">
    <property type="term" value="F:URM1 activating enzyme activity"/>
    <property type="evidence" value="ECO:0007669"/>
    <property type="project" value="TreeGrafter"/>
</dbReference>
<keyword evidence="7 11" id="KW-0862">Zinc</keyword>
<comment type="cofactor">
    <cofactor evidence="11">
        <name>Zn(2+)</name>
        <dbReference type="ChEBI" id="CHEBI:29105"/>
    </cofactor>
    <text evidence="11">Binds 1 zinc ion per subunit.</text>
</comment>
<gene>
    <name evidence="12" type="ORF">PACLA_8A043121</name>
</gene>
<dbReference type="GO" id="GO:0002143">
    <property type="term" value="P:tRNA wobble position uridine thiolation"/>
    <property type="evidence" value="ECO:0007669"/>
    <property type="project" value="InterPro"/>
</dbReference>
<feature type="binding site" evidence="11">
    <location>
        <position position="306"/>
    </location>
    <ligand>
        <name>Zn(2+)</name>
        <dbReference type="ChEBI" id="CHEBI:29105"/>
    </ligand>
</feature>
<keyword evidence="3 11" id="KW-0808">Transferase</keyword>
<dbReference type="SUPFAM" id="SSF69572">
    <property type="entry name" value="Activating enzymes of the ubiquitin-like proteins"/>
    <property type="match status" value="1"/>
</dbReference>
<dbReference type="EC" id="2.8.1.-" evidence="11"/>
<proteinExistence type="inferred from homology"/>
<keyword evidence="10 11" id="KW-0511">Multifunctional enzyme</keyword>
<evidence type="ECO:0000256" key="6">
    <source>
        <dbReference type="ARBA" id="ARBA00022741"/>
    </source>
</evidence>
<protein>
    <recommendedName>
        <fullName evidence="11">Adenylyltransferase and sulfurtransferase MOCS3 homolog</fullName>
    </recommendedName>
    <alternativeName>
        <fullName evidence="11">UBA4 homolog</fullName>
    </alternativeName>
    <alternativeName>
        <fullName evidence="11">Ubiquitin-like protein activator 4 homolog</fullName>
    </alternativeName>
    <domain>
        <recommendedName>
            <fullName evidence="11">Adenylyltransferase</fullName>
            <ecNumber evidence="11">2.7.7.-</ecNumber>
        </recommendedName>
    </domain>
    <domain>
        <recommendedName>
            <fullName evidence="11">Sulfurtransferase</fullName>
            <ecNumber evidence="11">2.8.1.-</ecNumber>
        </recommendedName>
    </domain>
</protein>
<comment type="pathway">
    <text evidence="11">tRNA modification; 5-methoxycarbonylmethyl-2-thiouridine-tRNA biosynthesis.</text>
</comment>
<dbReference type="InterPro" id="IPR036873">
    <property type="entry name" value="Rhodanese-like_dom_sf"/>
</dbReference>
<feature type="binding site" evidence="11">
    <location>
        <begin position="126"/>
        <end position="130"/>
    </location>
    <ligand>
        <name>ATP</name>
        <dbReference type="ChEBI" id="CHEBI:30616"/>
    </ligand>
</feature>
<keyword evidence="12" id="KW-0548">Nucleotidyltransferase</keyword>
<dbReference type="SMART" id="SM00450">
    <property type="entry name" value="RHOD"/>
    <property type="match status" value="1"/>
</dbReference>
<dbReference type="GO" id="GO:0006777">
    <property type="term" value="P:Mo-molybdopterin cofactor biosynthetic process"/>
    <property type="evidence" value="ECO:0007669"/>
    <property type="project" value="UniProtKB-UniRule"/>
</dbReference>
<keyword evidence="4 11" id="KW-0819">tRNA processing</keyword>
<dbReference type="InterPro" id="IPR000594">
    <property type="entry name" value="ThiF_NAD_FAD-bd"/>
</dbReference>
<dbReference type="Gene3D" id="3.40.250.10">
    <property type="entry name" value="Rhodanese-like domain"/>
    <property type="match status" value="1"/>
</dbReference>
<dbReference type="InterPro" id="IPR001763">
    <property type="entry name" value="Rhodanese-like_dom"/>
</dbReference>
<dbReference type="Proteomes" id="UP001152795">
    <property type="component" value="Unassembled WGS sequence"/>
</dbReference>
<evidence type="ECO:0000313" key="13">
    <source>
        <dbReference type="Proteomes" id="UP001152795"/>
    </source>
</evidence>
<keyword evidence="5 11" id="KW-0479">Metal-binding</keyword>
<dbReference type="InterPro" id="IPR035985">
    <property type="entry name" value="Ubiquitin-activating_enz"/>
</dbReference>
<dbReference type="Pfam" id="PF00581">
    <property type="entry name" value="Rhodanese"/>
    <property type="match status" value="1"/>
</dbReference>
<evidence type="ECO:0000256" key="8">
    <source>
        <dbReference type="ARBA" id="ARBA00022840"/>
    </source>
</evidence>
<evidence type="ECO:0000313" key="12">
    <source>
        <dbReference type="EMBL" id="CAB3986945.1"/>
    </source>
</evidence>
<dbReference type="HAMAP" id="MF_03049">
    <property type="entry name" value="MOCS3_Uba4"/>
    <property type="match status" value="1"/>
</dbReference>
<feature type="binding site" evidence="11">
    <location>
        <position position="143"/>
    </location>
    <ligand>
        <name>ATP</name>
        <dbReference type="ChEBI" id="CHEBI:30616"/>
    </ligand>
</feature>
<dbReference type="PANTHER" id="PTHR10953">
    <property type="entry name" value="UBIQUITIN-ACTIVATING ENZYME E1"/>
    <property type="match status" value="1"/>
</dbReference>
<comment type="similarity">
    <text evidence="11">In the N-terminal section; belongs to the HesA/MoeB/ThiF family. UBA4 subfamily.</text>
</comment>
<dbReference type="OrthoDB" id="10261062at2759"/>
<feature type="binding site" evidence="11">
    <location>
        <position position="228"/>
    </location>
    <ligand>
        <name>Zn(2+)</name>
        <dbReference type="ChEBI" id="CHEBI:29105"/>
    </ligand>
</feature>
<dbReference type="Pfam" id="PF00899">
    <property type="entry name" value="ThiF"/>
    <property type="match status" value="1"/>
</dbReference>
<dbReference type="FunFam" id="3.40.50.720:FF:000206">
    <property type="entry name" value="Adenylyltransferase and sulfurtransferase MOCS3"/>
    <property type="match status" value="1"/>
</dbReference>
<evidence type="ECO:0000256" key="10">
    <source>
        <dbReference type="ARBA" id="ARBA00023268"/>
    </source>
</evidence>
<evidence type="ECO:0000256" key="3">
    <source>
        <dbReference type="ARBA" id="ARBA00022679"/>
    </source>
</evidence>
<dbReference type="GO" id="GO:0005524">
    <property type="term" value="F:ATP binding"/>
    <property type="evidence" value="ECO:0007669"/>
    <property type="project" value="UniProtKB-KW"/>
</dbReference>
<evidence type="ECO:0000256" key="1">
    <source>
        <dbReference type="ARBA" id="ARBA00004514"/>
    </source>
</evidence>
<dbReference type="NCBIfam" id="NF004281">
    <property type="entry name" value="PRK05690.1"/>
    <property type="match status" value="1"/>
</dbReference>
<dbReference type="InterPro" id="IPR045886">
    <property type="entry name" value="ThiF/MoeB/HesA"/>
</dbReference>
<dbReference type="UniPathway" id="UPA00988"/>
<dbReference type="CDD" id="cd00757">
    <property type="entry name" value="ThiF_MoeB_HesA_family"/>
    <property type="match status" value="1"/>
</dbReference>
<feature type="binding site" evidence="11">
    <location>
        <position position="98"/>
    </location>
    <ligand>
        <name>ATP</name>
        <dbReference type="ChEBI" id="CHEBI:30616"/>
    </ligand>
</feature>
<dbReference type="Gene3D" id="3.40.50.720">
    <property type="entry name" value="NAD(P)-binding Rossmann-like Domain"/>
    <property type="match status" value="1"/>
</dbReference>
<feature type="binding site" evidence="11">
    <location>
        <position position="119"/>
    </location>
    <ligand>
        <name>ATP</name>
        <dbReference type="ChEBI" id="CHEBI:30616"/>
    </ligand>
</feature>
<comment type="subcellular location">
    <subcellularLocation>
        <location evidence="1">Cytoplasm</location>
        <location evidence="1">Cytosol</location>
    </subcellularLocation>
</comment>
<dbReference type="PANTHER" id="PTHR10953:SF102">
    <property type="entry name" value="ADENYLYLTRANSFERASE AND SULFURTRANSFERASE MOCS3"/>
    <property type="match status" value="1"/>
</dbReference>
<feature type="binding site" evidence="11">
    <location>
        <begin position="187"/>
        <end position="188"/>
    </location>
    <ligand>
        <name>ATP</name>
        <dbReference type="ChEBI" id="CHEBI:30616"/>
    </ligand>
</feature>
<evidence type="ECO:0000256" key="11">
    <source>
        <dbReference type="HAMAP-Rule" id="MF_03049"/>
    </source>
</evidence>
<dbReference type="GO" id="GO:0070566">
    <property type="term" value="F:adenylyltransferase activity"/>
    <property type="evidence" value="ECO:0007669"/>
    <property type="project" value="InterPro"/>
</dbReference>
<evidence type="ECO:0000256" key="7">
    <source>
        <dbReference type="ARBA" id="ARBA00022833"/>
    </source>
</evidence>
<dbReference type="GO" id="GO:0046872">
    <property type="term" value="F:metal ion binding"/>
    <property type="evidence" value="ECO:0007669"/>
    <property type="project" value="UniProtKB-KW"/>
</dbReference>
<feature type="binding site" evidence="11">
    <location>
        <position position="231"/>
    </location>
    <ligand>
        <name>Zn(2+)</name>
        <dbReference type="ChEBI" id="CHEBI:29105"/>
    </ligand>
</feature>
<keyword evidence="6 11" id="KW-0547">Nucleotide-binding</keyword>
<feature type="binding site" evidence="11">
    <location>
        <position position="303"/>
    </location>
    <ligand>
        <name>Zn(2+)</name>
        <dbReference type="ChEBI" id="CHEBI:29105"/>
    </ligand>
</feature>
<evidence type="ECO:0000256" key="9">
    <source>
        <dbReference type="ARBA" id="ARBA00023150"/>
    </source>
</evidence>
<reference evidence="12" key="1">
    <citation type="submission" date="2020-04" db="EMBL/GenBank/DDBJ databases">
        <authorList>
            <person name="Alioto T."/>
            <person name="Alioto T."/>
            <person name="Gomez Garrido J."/>
        </authorList>
    </citation>
    <scope>NUCLEOTIDE SEQUENCE</scope>
    <source>
        <strain evidence="12">A484AB</strain>
    </source>
</reference>
<evidence type="ECO:0000256" key="5">
    <source>
        <dbReference type="ARBA" id="ARBA00022723"/>
    </source>
</evidence>
<keyword evidence="13" id="KW-1185">Reference proteome</keyword>
<accession>A0A6S7G5B0</accession>
<dbReference type="EMBL" id="CACRXK020001096">
    <property type="protein sequence ID" value="CAB3986945.1"/>
    <property type="molecule type" value="Genomic_DNA"/>
</dbReference>
<sequence>MADENEENIQQLREKLDHTTSKLNQMKQLLSEKGICLDELDDGISTDSQPIATPKEKKLKLTNSDIMRYSRQLVLPEIGVQGQLKLNNMSVLIVGAGGLGCPVAVYLTAAGIGHIGLVDYDDVELNNLHRQVLHSEMKVNWSKVHSARTTLSQLNTSVQILAYKLHLNSSNALELISKYDIVVDATDNVPTRYLLNDACVLTKKPLVSGSALRFDGQLTVYNYENGPCYRCLYPSPPPPETVGNCSENGVLGVVPGIIGNLQALEVIKIAVGLRVSFNQKLLLFDALDSKFTTIKLRGKQKHCAVCGDEPTINKLQDYEQFCGAAASDKTQHIDVLNSTDRISAQAYKKLVDDKVPHILLDVRPSVELEICKLSTSDSFLNIPIRDLENNKHTAKIKEDISTILTKFSNKHETVPVIAVCHLGNDSQRAVVLLNKILQDSDVTVQDITGGLDEWSKNVDPGFPRY</sequence>
<feature type="active site" description="Glycyl thioester intermediate; for adenylyltransferase activity" evidence="11">
    <location>
        <position position="245"/>
    </location>
</feature>
<keyword evidence="9 11" id="KW-0501">Molybdenum cofactor biosynthesis</keyword>
<dbReference type="FunFam" id="3.40.250.10:FF:000014">
    <property type="entry name" value="Adenylyltransferase and sulfurtransferase MOCS3"/>
    <property type="match status" value="1"/>
</dbReference>
<comment type="function">
    <text evidence="11">Plays a central role in 2-thiolation of mcm(5)S(2)U at tRNA wobble positions of cytosolic tRNA(Lys), tRNA(Glu) and tRNA(Gln). Acts by mediating the C-terminal thiocarboxylation of the sulfur carrier URM1. Its N-terminus first activates URM1 as acyl-adenylate (-COAMP), then the persulfide sulfur on the catalytic cysteine is transferred to URM1 to form thiocarboxylation (-COSH) of its C-terminus. The reaction probably involves hydrogen sulfide that is generated from the persulfide intermediate and that acts as nucleophile towards URM1. Subsequently, a transient disulfide bond is formed. Does not use thiosulfate as sulfur donor; NFS1 probably acting as a sulfur donor for thiocarboxylation reactions.</text>
</comment>
<keyword evidence="2 11" id="KW-0963">Cytoplasm</keyword>
<dbReference type="AlphaFoldDB" id="A0A6S7G5B0"/>
<comment type="caution">
    <text evidence="12">The sequence shown here is derived from an EMBL/GenBank/DDBJ whole genome shotgun (WGS) entry which is preliminary data.</text>
</comment>
<organism evidence="12 13">
    <name type="scientific">Paramuricea clavata</name>
    <name type="common">Red gorgonian</name>
    <name type="synonym">Violescent sea-whip</name>
    <dbReference type="NCBI Taxonomy" id="317549"/>
    <lineage>
        <taxon>Eukaryota</taxon>
        <taxon>Metazoa</taxon>
        <taxon>Cnidaria</taxon>
        <taxon>Anthozoa</taxon>
        <taxon>Octocorallia</taxon>
        <taxon>Malacalcyonacea</taxon>
        <taxon>Plexauridae</taxon>
        <taxon>Paramuricea</taxon>
    </lineage>
</organism>
<keyword evidence="8 11" id="KW-0067">ATP-binding</keyword>